<gene>
    <name evidence="2" type="ORF">NCGR_LOCUS30473</name>
</gene>
<dbReference type="SUPFAM" id="SSF53098">
    <property type="entry name" value="Ribonuclease H-like"/>
    <property type="match status" value="1"/>
</dbReference>
<protein>
    <recommendedName>
        <fullName evidence="1">Tf2-1-like SH3-like domain-containing protein</fullName>
    </recommendedName>
</protein>
<organism evidence="2 3">
    <name type="scientific">Miscanthus lutarioriparius</name>
    <dbReference type="NCBI Taxonomy" id="422564"/>
    <lineage>
        <taxon>Eukaryota</taxon>
        <taxon>Viridiplantae</taxon>
        <taxon>Streptophyta</taxon>
        <taxon>Embryophyta</taxon>
        <taxon>Tracheophyta</taxon>
        <taxon>Spermatophyta</taxon>
        <taxon>Magnoliopsida</taxon>
        <taxon>Liliopsida</taxon>
        <taxon>Poales</taxon>
        <taxon>Poaceae</taxon>
        <taxon>PACMAD clade</taxon>
        <taxon>Panicoideae</taxon>
        <taxon>Andropogonodae</taxon>
        <taxon>Andropogoneae</taxon>
        <taxon>Saccharinae</taxon>
        <taxon>Miscanthus</taxon>
    </lineage>
</organism>
<dbReference type="Gene3D" id="3.30.420.10">
    <property type="entry name" value="Ribonuclease H-like superfamily/Ribonuclease H"/>
    <property type="match status" value="1"/>
</dbReference>
<dbReference type="InterPro" id="IPR056924">
    <property type="entry name" value="SH3_Tf2-1"/>
</dbReference>
<feature type="domain" description="Tf2-1-like SH3-like" evidence="1">
    <location>
        <begin position="105"/>
        <end position="169"/>
    </location>
</feature>
<evidence type="ECO:0000259" key="1">
    <source>
        <dbReference type="Pfam" id="PF24626"/>
    </source>
</evidence>
<dbReference type="SUPFAM" id="SSF54160">
    <property type="entry name" value="Chromo domain-like"/>
    <property type="match status" value="1"/>
</dbReference>
<dbReference type="InterPro" id="IPR016197">
    <property type="entry name" value="Chromo-like_dom_sf"/>
</dbReference>
<dbReference type="AlphaFoldDB" id="A0A811PFM7"/>
<proteinExistence type="predicted"/>
<evidence type="ECO:0000313" key="2">
    <source>
        <dbReference type="EMBL" id="CAD6246203.1"/>
    </source>
</evidence>
<dbReference type="PANTHER" id="PTHR46148:SF55">
    <property type="match status" value="1"/>
</dbReference>
<keyword evidence="3" id="KW-1185">Reference proteome</keyword>
<reference evidence="2" key="1">
    <citation type="submission" date="2020-10" db="EMBL/GenBank/DDBJ databases">
        <authorList>
            <person name="Han B."/>
            <person name="Lu T."/>
            <person name="Zhao Q."/>
            <person name="Huang X."/>
            <person name="Zhao Y."/>
        </authorList>
    </citation>
    <scope>NUCLEOTIDE SEQUENCE</scope>
</reference>
<dbReference type="InterPro" id="IPR012337">
    <property type="entry name" value="RNaseH-like_sf"/>
</dbReference>
<dbReference type="OrthoDB" id="694516at2759"/>
<accession>A0A811PFM7</accession>
<dbReference type="Pfam" id="PF24626">
    <property type="entry name" value="SH3_Tf2-1"/>
    <property type="match status" value="1"/>
</dbReference>
<dbReference type="Proteomes" id="UP000604825">
    <property type="component" value="Unassembled WGS sequence"/>
</dbReference>
<dbReference type="PANTHER" id="PTHR46148">
    <property type="entry name" value="CHROMO DOMAIN-CONTAINING PROTEIN"/>
    <property type="match status" value="1"/>
</dbReference>
<sequence>MEATYLRCFVHACPTKWSNWLSLAEFWYNTSFHSSLNKTPFYVLYGHEPRQLGIDVENCAVDDLDEWLKDRSLMQQLLQQHLLRAQKKMKTQADKKRSDRSFAVGDCVYLELQPYVQSFVALRSSNKLCFRYFGPYLIIAKIGATAYTLKLPDESIIHPTFHVSQLKKAVPPNHSVCSELHVLSYSLQVPLEILDRRLHLHHDKTQPQVLVRWSRTPLELSTWEDEDALRQQFPRAPAWGQAIFQGQRNVTRAPVPPAKKDEDVGAI</sequence>
<comment type="caution">
    <text evidence="2">The sequence shown here is derived from an EMBL/GenBank/DDBJ whole genome shotgun (WGS) entry which is preliminary data.</text>
</comment>
<dbReference type="GO" id="GO:0003676">
    <property type="term" value="F:nucleic acid binding"/>
    <property type="evidence" value="ECO:0007669"/>
    <property type="project" value="InterPro"/>
</dbReference>
<dbReference type="InterPro" id="IPR036397">
    <property type="entry name" value="RNaseH_sf"/>
</dbReference>
<dbReference type="EMBL" id="CAJGYO010000007">
    <property type="protein sequence ID" value="CAD6246203.1"/>
    <property type="molecule type" value="Genomic_DNA"/>
</dbReference>
<evidence type="ECO:0000313" key="3">
    <source>
        <dbReference type="Proteomes" id="UP000604825"/>
    </source>
</evidence>
<name>A0A811PFM7_9POAL</name>